<evidence type="ECO:0000313" key="1">
    <source>
        <dbReference type="EMBL" id="GEK13086.1"/>
    </source>
</evidence>
<accession>A0A510UEW5</accession>
<dbReference type="AlphaFoldDB" id="A0A510UEW5"/>
<proteinExistence type="predicted"/>
<dbReference type="Proteomes" id="UP000321787">
    <property type="component" value="Unassembled WGS sequence"/>
</dbReference>
<protein>
    <submittedName>
        <fullName evidence="1">Uncharacterized protein</fullName>
    </submittedName>
</protein>
<sequence>MSCKYYCLGREEVGYEKLFANLKRINTVLDGEQQREFNGWVYRLAKAKKTIRNTVYAFYTKERNWLVI</sequence>
<name>A0A510UEW5_ALIFS</name>
<comment type="caution">
    <text evidence="1">The sequence shown here is derived from an EMBL/GenBank/DDBJ whole genome shotgun (WGS) entry which is preliminary data.</text>
</comment>
<organism evidence="1 2">
    <name type="scientific">Aliivibrio fischeri</name>
    <name type="common">Vibrio fischeri</name>
    <dbReference type="NCBI Taxonomy" id="668"/>
    <lineage>
        <taxon>Bacteria</taxon>
        <taxon>Pseudomonadati</taxon>
        <taxon>Pseudomonadota</taxon>
        <taxon>Gammaproteobacteria</taxon>
        <taxon>Vibrionales</taxon>
        <taxon>Vibrionaceae</taxon>
        <taxon>Aliivibrio</taxon>
    </lineage>
</organism>
<reference evidence="1 2" key="1">
    <citation type="submission" date="2019-07" db="EMBL/GenBank/DDBJ databases">
        <title>Whole genome shotgun sequence of Aliivibrio fischeri NBRC 101058.</title>
        <authorList>
            <person name="Hosoyama A."/>
            <person name="Uohara A."/>
            <person name="Ohji S."/>
            <person name="Ichikawa N."/>
        </authorList>
    </citation>
    <scope>NUCLEOTIDE SEQUENCE [LARGE SCALE GENOMIC DNA]</scope>
    <source>
        <strain evidence="1 2">NBRC 101058</strain>
    </source>
</reference>
<gene>
    <name evidence="1" type="ORF">AFI02nite_11220</name>
</gene>
<dbReference type="RefSeq" id="WP_146862580.1">
    <property type="nucleotide sequence ID" value="NZ_BJTZ01000004.1"/>
</dbReference>
<evidence type="ECO:0000313" key="2">
    <source>
        <dbReference type="Proteomes" id="UP000321787"/>
    </source>
</evidence>
<dbReference type="EMBL" id="BJTZ01000004">
    <property type="protein sequence ID" value="GEK13086.1"/>
    <property type="molecule type" value="Genomic_DNA"/>
</dbReference>